<dbReference type="Gramene" id="GBG92758">
    <property type="protein sequence ID" value="GBG92758"/>
    <property type="gene ID" value="CBR_g56936"/>
</dbReference>
<evidence type="ECO:0000313" key="2">
    <source>
        <dbReference type="EMBL" id="GBG92758.1"/>
    </source>
</evidence>
<feature type="compositionally biased region" description="Acidic residues" evidence="1">
    <location>
        <begin position="373"/>
        <end position="383"/>
    </location>
</feature>
<feature type="compositionally biased region" description="Basic and acidic residues" evidence="1">
    <location>
        <begin position="295"/>
        <end position="307"/>
    </location>
</feature>
<name>A0A388MDW0_CHABU</name>
<feature type="compositionally biased region" description="Basic and acidic residues" evidence="1">
    <location>
        <begin position="339"/>
        <end position="355"/>
    </location>
</feature>
<comment type="caution">
    <text evidence="2">The sequence shown here is derived from an EMBL/GenBank/DDBJ whole genome shotgun (WGS) entry which is preliminary data.</text>
</comment>
<dbReference type="Proteomes" id="UP000265515">
    <property type="component" value="Unassembled WGS sequence"/>
</dbReference>
<evidence type="ECO:0000313" key="3">
    <source>
        <dbReference type="Proteomes" id="UP000265515"/>
    </source>
</evidence>
<gene>
    <name evidence="2" type="ORF">CBR_g56936</name>
</gene>
<sequence length="760" mass="85293">MVKGRGLLTDLRVDKRLQTTEEEHSANGTTRKVYSRVTFSLVPPAVDDCWKNEGLDAQGACDMMPATSSDGGRDGSNPLQPPCGPLLFFAVRADRTRLAGSIVQWVDVGEYNFKFTLKKHYRSDGSVDDIVKGCKVSGRMFGGYGRRAMSLSYFVPLAPGHDEAVHVTNFLEVWARSGTSVSVVDVGPGTSISGPVGFAGGECSGRGMGGQGGLPATPLDQEVAEVSSGDRAGGPQVREVCGSDETTRRARPAPAQLHTELSLEREASGNIAGEEEVSAQGLFRERSVKKTQSRGKRDLPDEEKREGVGALKRQRKVRGIARTPTTREGGSVEKRKRVGGGDETPKDSSTQRRTGESSGKQSKSSRGKKADEGDSGEGDDDVDTNLNAFNLDNAFFLEMQTGVQKDVVLSMRDIRNIWKIKGKPRVVLGNASQKKDEVRKWVQFMALAMKKTPYTPLWNLLTEEKKRKEWAEKLRYYLPLAMADDSVFTLGDKFYEEWSKGKLLASDGRRWTEKPPTHEEVAKPGLSTVSDSQELKKHVWYVKVDDPSLKKGKGKPKKGAEEKTFYVQVPKPDVHCWKELVDLTDREKKRQHGVLNLNVVWVQTSSKKLAEQGKFSVKEMVDIIKMDRIMLRLWNYMEFEYEEMDKRKWNANSTFFRSKKQLFEEFKDKGLDDKLWNESRKFFTDSTYVNKCPRFLGCQHDNNIKRTATLINDQHFLTEWKRVVLSVITGDRAKGKKSPRGIDECINIMWTRTSALTTLT</sequence>
<dbReference type="EMBL" id="BFEA01001129">
    <property type="protein sequence ID" value="GBG92758.1"/>
    <property type="molecule type" value="Genomic_DNA"/>
</dbReference>
<organism evidence="2 3">
    <name type="scientific">Chara braunii</name>
    <name type="common">Braun's stonewort</name>
    <dbReference type="NCBI Taxonomy" id="69332"/>
    <lineage>
        <taxon>Eukaryota</taxon>
        <taxon>Viridiplantae</taxon>
        <taxon>Streptophyta</taxon>
        <taxon>Charophyceae</taxon>
        <taxon>Charales</taxon>
        <taxon>Characeae</taxon>
        <taxon>Chara</taxon>
    </lineage>
</organism>
<feature type="region of interest" description="Disordered" evidence="1">
    <location>
        <begin position="226"/>
        <end position="384"/>
    </location>
</feature>
<evidence type="ECO:0000256" key="1">
    <source>
        <dbReference type="SAM" id="MobiDB-lite"/>
    </source>
</evidence>
<protein>
    <submittedName>
        <fullName evidence="2">Uncharacterized protein</fullName>
    </submittedName>
</protein>
<keyword evidence="3" id="KW-1185">Reference proteome</keyword>
<accession>A0A388MDW0</accession>
<dbReference type="AlphaFoldDB" id="A0A388MDW0"/>
<reference evidence="2 3" key="1">
    <citation type="journal article" date="2018" name="Cell">
        <title>The Chara Genome: Secondary Complexity and Implications for Plant Terrestrialization.</title>
        <authorList>
            <person name="Nishiyama T."/>
            <person name="Sakayama H."/>
            <person name="Vries J.D."/>
            <person name="Buschmann H."/>
            <person name="Saint-Marcoux D."/>
            <person name="Ullrich K.K."/>
            <person name="Haas F.B."/>
            <person name="Vanderstraeten L."/>
            <person name="Becker D."/>
            <person name="Lang D."/>
            <person name="Vosolsobe S."/>
            <person name="Rombauts S."/>
            <person name="Wilhelmsson P.K.I."/>
            <person name="Janitza P."/>
            <person name="Kern R."/>
            <person name="Heyl A."/>
            <person name="Rumpler F."/>
            <person name="Villalobos L.I.A.C."/>
            <person name="Clay J.M."/>
            <person name="Skokan R."/>
            <person name="Toyoda A."/>
            <person name="Suzuki Y."/>
            <person name="Kagoshima H."/>
            <person name="Schijlen E."/>
            <person name="Tajeshwar N."/>
            <person name="Catarino B."/>
            <person name="Hetherington A.J."/>
            <person name="Saltykova A."/>
            <person name="Bonnot C."/>
            <person name="Breuninger H."/>
            <person name="Symeonidi A."/>
            <person name="Radhakrishnan G.V."/>
            <person name="Van Nieuwerburgh F."/>
            <person name="Deforce D."/>
            <person name="Chang C."/>
            <person name="Karol K.G."/>
            <person name="Hedrich R."/>
            <person name="Ulvskov P."/>
            <person name="Glockner G."/>
            <person name="Delwiche C.F."/>
            <person name="Petrasek J."/>
            <person name="Van de Peer Y."/>
            <person name="Friml J."/>
            <person name="Beilby M."/>
            <person name="Dolan L."/>
            <person name="Kohara Y."/>
            <person name="Sugano S."/>
            <person name="Fujiyama A."/>
            <person name="Delaux P.-M."/>
            <person name="Quint M."/>
            <person name="TheiBen G."/>
            <person name="Hagemann M."/>
            <person name="Harholt J."/>
            <person name="Dunand C."/>
            <person name="Zachgo S."/>
            <person name="Langdale J."/>
            <person name="Maumus F."/>
            <person name="Straeten D.V.D."/>
            <person name="Gould S.B."/>
            <person name="Rensing S.A."/>
        </authorList>
    </citation>
    <scope>NUCLEOTIDE SEQUENCE [LARGE SCALE GENOMIC DNA]</scope>
    <source>
        <strain evidence="2 3">S276</strain>
    </source>
</reference>
<proteinExistence type="predicted"/>